<keyword evidence="2 4" id="KW-0560">Oxidoreductase</keyword>
<dbReference type="EMBL" id="WJQU01001987">
    <property type="protein sequence ID" value="KAJ6633477.1"/>
    <property type="molecule type" value="Genomic_DNA"/>
</dbReference>
<evidence type="ECO:0000256" key="4">
    <source>
        <dbReference type="RuleBase" id="RU364074"/>
    </source>
</evidence>
<evidence type="ECO:0000256" key="2">
    <source>
        <dbReference type="ARBA" id="ARBA00023002"/>
    </source>
</evidence>
<comment type="cofactor">
    <cofactor evidence="1 4">
        <name>thiamine diphosphate</name>
        <dbReference type="ChEBI" id="CHEBI:58937"/>
    </cofactor>
</comment>
<dbReference type="InterPro" id="IPR033248">
    <property type="entry name" value="Transketolase_C"/>
</dbReference>
<proteinExistence type="predicted"/>
<comment type="function">
    <text evidence="4">The pyruvate dehydrogenase complex catalyzes the overall conversion of pyruvate to acetyl-CoA and CO2.</text>
</comment>
<dbReference type="Proteomes" id="UP001151699">
    <property type="component" value="Unassembled WGS sequence"/>
</dbReference>
<accession>A0A9Q0RVJ5</accession>
<gene>
    <name evidence="6" type="primary">ODPB</name>
    <name evidence="6" type="ORF">Bhyg_16860</name>
</gene>
<dbReference type="Pfam" id="PF02780">
    <property type="entry name" value="Transketolase_C"/>
    <property type="match status" value="1"/>
</dbReference>
<reference evidence="6" key="1">
    <citation type="submission" date="2022-07" db="EMBL/GenBank/DDBJ databases">
        <authorList>
            <person name="Trinca V."/>
            <person name="Uliana J.V.C."/>
            <person name="Torres T.T."/>
            <person name="Ward R.J."/>
            <person name="Monesi N."/>
        </authorList>
    </citation>
    <scope>NUCLEOTIDE SEQUENCE</scope>
    <source>
        <strain evidence="6">HSMRA1968</strain>
        <tissue evidence="6">Whole embryos</tissue>
    </source>
</reference>
<comment type="catalytic activity">
    <reaction evidence="4">
        <text>N(6)-[(R)-lipoyl]-L-lysyl-[protein] + pyruvate + H(+) = N(6)-[(R)-S(8)-acetyldihydrolipoyl]-L-lysyl-[protein] + CO2</text>
        <dbReference type="Rhea" id="RHEA:19189"/>
        <dbReference type="Rhea" id="RHEA-COMP:10474"/>
        <dbReference type="Rhea" id="RHEA-COMP:10478"/>
        <dbReference type="ChEBI" id="CHEBI:15361"/>
        <dbReference type="ChEBI" id="CHEBI:15378"/>
        <dbReference type="ChEBI" id="CHEBI:16526"/>
        <dbReference type="ChEBI" id="CHEBI:83099"/>
        <dbReference type="ChEBI" id="CHEBI:83111"/>
        <dbReference type="EC" id="1.2.4.1"/>
    </reaction>
</comment>
<dbReference type="InterPro" id="IPR027110">
    <property type="entry name" value="PDHB_mito-type"/>
</dbReference>
<evidence type="ECO:0000313" key="6">
    <source>
        <dbReference type="EMBL" id="KAJ6633477.1"/>
    </source>
</evidence>
<dbReference type="SUPFAM" id="SSF52922">
    <property type="entry name" value="TK C-terminal domain-like"/>
    <property type="match status" value="1"/>
</dbReference>
<evidence type="ECO:0000259" key="5">
    <source>
        <dbReference type="Pfam" id="PF02780"/>
    </source>
</evidence>
<feature type="non-terminal residue" evidence="6">
    <location>
        <position position="61"/>
    </location>
</feature>
<evidence type="ECO:0000313" key="7">
    <source>
        <dbReference type="Proteomes" id="UP001151699"/>
    </source>
</evidence>
<sequence length="61" mass="6502">GVGSEICARIMEHETFFHLDAPVHRVTGVDVPMPYAVSLEAAALPQSKDVVAAVKSVLNVK</sequence>
<feature type="domain" description="Transketolase C-terminal" evidence="5">
    <location>
        <begin position="1"/>
        <end position="50"/>
    </location>
</feature>
<organism evidence="6 7">
    <name type="scientific">Pseudolycoriella hygida</name>
    <dbReference type="NCBI Taxonomy" id="35572"/>
    <lineage>
        <taxon>Eukaryota</taxon>
        <taxon>Metazoa</taxon>
        <taxon>Ecdysozoa</taxon>
        <taxon>Arthropoda</taxon>
        <taxon>Hexapoda</taxon>
        <taxon>Insecta</taxon>
        <taxon>Pterygota</taxon>
        <taxon>Neoptera</taxon>
        <taxon>Endopterygota</taxon>
        <taxon>Diptera</taxon>
        <taxon>Nematocera</taxon>
        <taxon>Sciaroidea</taxon>
        <taxon>Sciaridae</taxon>
        <taxon>Pseudolycoriella</taxon>
    </lineage>
</organism>
<name>A0A9Q0RVJ5_9DIPT</name>
<comment type="caution">
    <text evidence="6">The sequence shown here is derived from an EMBL/GenBank/DDBJ whole genome shotgun (WGS) entry which is preliminary data.</text>
</comment>
<protein>
    <recommendedName>
        <fullName evidence="4">Pyruvate dehydrogenase E1 component subunit beta</fullName>
        <ecNumber evidence="4">1.2.4.1</ecNumber>
    </recommendedName>
</protein>
<keyword evidence="4 6" id="KW-0670">Pyruvate</keyword>
<dbReference type="EC" id="1.2.4.1" evidence="4"/>
<keyword evidence="7" id="KW-1185">Reference proteome</keyword>
<dbReference type="PANTHER" id="PTHR11624">
    <property type="entry name" value="DEHYDROGENASE RELATED"/>
    <property type="match status" value="1"/>
</dbReference>
<evidence type="ECO:0000256" key="3">
    <source>
        <dbReference type="ARBA" id="ARBA00023052"/>
    </source>
</evidence>
<keyword evidence="3 4" id="KW-0786">Thiamine pyrophosphate</keyword>
<dbReference type="OrthoDB" id="10266385at2759"/>
<evidence type="ECO:0000256" key="1">
    <source>
        <dbReference type="ARBA" id="ARBA00001964"/>
    </source>
</evidence>
<dbReference type="PANTHER" id="PTHR11624:SF96">
    <property type="entry name" value="PYRUVATE DEHYDROGENASE E1 COMPONENT SUBUNIT BETA, MITOCHONDRIAL"/>
    <property type="match status" value="1"/>
</dbReference>
<dbReference type="AlphaFoldDB" id="A0A9Q0RVJ5"/>
<dbReference type="Gene3D" id="3.40.50.920">
    <property type="match status" value="1"/>
</dbReference>
<dbReference type="GO" id="GO:0004739">
    <property type="term" value="F:pyruvate dehydrogenase (acetyl-transferring) activity"/>
    <property type="evidence" value="ECO:0007669"/>
    <property type="project" value="UniProtKB-UniRule"/>
</dbReference>
<dbReference type="InterPro" id="IPR009014">
    <property type="entry name" value="Transketo_C/PFOR_II"/>
</dbReference>
<dbReference type="GO" id="GO:0006086">
    <property type="term" value="P:pyruvate decarboxylation to acetyl-CoA"/>
    <property type="evidence" value="ECO:0007669"/>
    <property type="project" value="InterPro"/>
</dbReference>